<keyword evidence="10" id="KW-0378">Hydrolase</keyword>
<feature type="binding site" evidence="15">
    <location>
        <begin position="259"/>
        <end position="261"/>
    </location>
    <ligand>
        <name>substrate</name>
    </ligand>
</feature>
<dbReference type="PROSITE" id="PS50106">
    <property type="entry name" value="PDZ"/>
    <property type="match status" value="2"/>
</dbReference>
<evidence type="ECO:0000256" key="3">
    <source>
        <dbReference type="ARBA" id="ARBA00010541"/>
    </source>
</evidence>
<accession>A0A1K2I0Q6</accession>
<feature type="domain" description="PDZ" evidence="17">
    <location>
        <begin position="305"/>
        <end position="396"/>
    </location>
</feature>
<comment type="catalytic activity">
    <reaction evidence="1">
        <text>Acts on substrates that are at least partially unfolded. The cleavage site P1 residue is normally between a pair of hydrophobic residues, such as Val-|-Val.</text>
        <dbReference type="EC" id="3.4.21.107"/>
    </reaction>
</comment>
<dbReference type="InterPro" id="IPR001478">
    <property type="entry name" value="PDZ"/>
</dbReference>
<gene>
    <name evidence="18" type="ORF">SAMN02983003_3027</name>
</gene>
<dbReference type="NCBIfam" id="TIGR02037">
    <property type="entry name" value="degP_htrA_DO"/>
    <property type="match status" value="1"/>
</dbReference>
<feature type="binding site" evidence="15">
    <location>
        <position position="158"/>
    </location>
    <ligand>
        <name>substrate</name>
    </ligand>
</feature>
<evidence type="ECO:0000256" key="2">
    <source>
        <dbReference type="ARBA" id="ARBA00004418"/>
    </source>
</evidence>
<dbReference type="STRING" id="665118.SAMN02983003_3027"/>
<comment type="similarity">
    <text evidence="3">Belongs to the peptidase S1C family.</text>
</comment>
<dbReference type="Gene3D" id="2.40.10.120">
    <property type="match status" value="1"/>
</dbReference>
<dbReference type="Gene3D" id="2.30.42.10">
    <property type="match status" value="2"/>
</dbReference>
<dbReference type="Pfam" id="PF13180">
    <property type="entry name" value="PDZ_2"/>
    <property type="match status" value="2"/>
</dbReference>
<dbReference type="EMBL" id="FPKU01000003">
    <property type="protein sequence ID" value="SFZ85855.1"/>
    <property type="molecule type" value="Genomic_DNA"/>
</dbReference>
<dbReference type="SUPFAM" id="SSF50156">
    <property type="entry name" value="PDZ domain-like"/>
    <property type="match status" value="2"/>
</dbReference>
<evidence type="ECO:0000256" key="14">
    <source>
        <dbReference type="PIRSR" id="PIRSR611782-1"/>
    </source>
</evidence>
<evidence type="ECO:0000256" key="12">
    <source>
        <dbReference type="ARBA" id="ARBA00023016"/>
    </source>
</evidence>
<evidence type="ECO:0000256" key="11">
    <source>
        <dbReference type="ARBA" id="ARBA00022825"/>
    </source>
</evidence>
<keyword evidence="6 18" id="KW-0645">Protease</keyword>
<feature type="binding site" evidence="15">
    <location>
        <position position="81"/>
    </location>
    <ligand>
        <name>substrate</name>
    </ligand>
</feature>
<evidence type="ECO:0000256" key="5">
    <source>
        <dbReference type="ARBA" id="ARBA00013958"/>
    </source>
</evidence>
<feature type="domain" description="PDZ" evidence="17">
    <location>
        <begin position="421"/>
        <end position="506"/>
    </location>
</feature>
<dbReference type="FunFam" id="2.40.10.120:FF:000007">
    <property type="entry name" value="Periplasmic serine endoprotease DegP-like"/>
    <property type="match status" value="1"/>
</dbReference>
<evidence type="ECO:0000256" key="1">
    <source>
        <dbReference type="ARBA" id="ARBA00001772"/>
    </source>
</evidence>
<evidence type="ECO:0000256" key="8">
    <source>
        <dbReference type="ARBA" id="ARBA00022737"/>
    </source>
</evidence>
<evidence type="ECO:0000256" key="13">
    <source>
        <dbReference type="ARBA" id="ARBA00032850"/>
    </source>
</evidence>
<feature type="binding site" evidence="15">
    <location>
        <position position="188"/>
    </location>
    <ligand>
        <name>substrate</name>
    </ligand>
</feature>
<name>A0A1K2I0Q6_9HYPH</name>
<protein>
    <recommendedName>
        <fullName evidence="5">Probable periplasmic serine endoprotease DegP-like</fullName>
        <ecNumber evidence="4">3.4.21.107</ecNumber>
    </recommendedName>
    <alternativeName>
        <fullName evidence="13">Protease Do</fullName>
    </alternativeName>
</protein>
<feature type="active site" description="Charge relay system" evidence="14">
    <location>
        <position position="158"/>
    </location>
</feature>
<dbReference type="RefSeq" id="WP_072345026.1">
    <property type="nucleotide sequence ID" value="NZ_FPKU01000003.1"/>
</dbReference>
<evidence type="ECO:0000256" key="9">
    <source>
        <dbReference type="ARBA" id="ARBA00022764"/>
    </source>
</evidence>
<keyword evidence="12" id="KW-0346">Stress response</keyword>
<dbReference type="EC" id="3.4.21.107" evidence="4"/>
<keyword evidence="9" id="KW-0574">Periplasm</keyword>
<dbReference type="AlphaFoldDB" id="A0A1K2I0Q6"/>
<dbReference type="GO" id="GO:0042597">
    <property type="term" value="C:periplasmic space"/>
    <property type="evidence" value="ECO:0007669"/>
    <property type="project" value="UniProtKB-SubCell"/>
</dbReference>
<sequence length="519" mass="53681">MRSSFASRARRWIGASTLAMVVGFGGGAAFMAATSPMAIAQGQPAQVQPVAQIVAPEAAMPTGFADLVEAVKPAVVSIIVESEARGPRSTGRGAEGFNFNFPDLPDDHPFRDFFDQFRSGPGDRGGDNRATPRQPRRVMATGSGFAISADGYIVTNNHVVEDATKVTVRFDNGDETEATVVGTDERTDLAVIKIEGFDDLPFVTFAQDDARVGDWVLAVGNPFGLGGTVTSGIVSARGRDIAGSTYGDFLQIDAAVNTGNSGGPAFNLKGEVVGVNTAIFSPNGGNVGIAFAIPANTVQQIANQLIQDGSVTRGFLGVSIQDVTRDIADSLGLANTRGALVAQPSEGGPAERAGVQSGDVVLSVDGARIDNALALSRTIAAKAPGSTVELVVWRDGAEQTISVKLDTLTEEEAAAPAQEEEVTPEEPAGPVTSSVGITLVPDADSSGLLIQDIEQGTIASEKGFAVGDVIVEVDNKAVSTPEAFEDAIAGVRDSGRATALVKTLRNGATRFIGLPLDRD</sequence>
<comment type="subcellular location">
    <subcellularLocation>
        <location evidence="2">Periplasm</location>
    </subcellularLocation>
</comment>
<evidence type="ECO:0000256" key="15">
    <source>
        <dbReference type="PIRSR" id="PIRSR611782-2"/>
    </source>
</evidence>
<keyword evidence="7" id="KW-0732">Signal</keyword>
<evidence type="ECO:0000313" key="19">
    <source>
        <dbReference type="Proteomes" id="UP000183447"/>
    </source>
</evidence>
<dbReference type="Pfam" id="PF13365">
    <property type="entry name" value="Trypsin_2"/>
    <property type="match status" value="1"/>
</dbReference>
<keyword evidence="19" id="KW-1185">Reference proteome</keyword>
<evidence type="ECO:0000256" key="10">
    <source>
        <dbReference type="ARBA" id="ARBA00022801"/>
    </source>
</evidence>
<dbReference type="InterPro" id="IPR036034">
    <property type="entry name" value="PDZ_sf"/>
</dbReference>
<dbReference type="CDD" id="cd10839">
    <property type="entry name" value="cpPDZ1_DegP-like"/>
    <property type="match status" value="1"/>
</dbReference>
<evidence type="ECO:0000256" key="4">
    <source>
        <dbReference type="ARBA" id="ARBA00013035"/>
    </source>
</evidence>
<dbReference type="PANTHER" id="PTHR22939:SF130">
    <property type="entry name" value="PERIPLASMIC SERINE ENDOPROTEASE DEGP-LIKE-RELATED"/>
    <property type="match status" value="1"/>
</dbReference>
<evidence type="ECO:0000259" key="17">
    <source>
        <dbReference type="PROSITE" id="PS50106"/>
    </source>
</evidence>
<dbReference type="SMART" id="SM00228">
    <property type="entry name" value="PDZ"/>
    <property type="match status" value="2"/>
</dbReference>
<dbReference type="PANTHER" id="PTHR22939">
    <property type="entry name" value="SERINE PROTEASE FAMILY S1C HTRA-RELATED"/>
    <property type="match status" value="1"/>
</dbReference>
<dbReference type="SUPFAM" id="SSF50494">
    <property type="entry name" value="Trypsin-like serine proteases"/>
    <property type="match status" value="1"/>
</dbReference>
<evidence type="ECO:0000256" key="6">
    <source>
        <dbReference type="ARBA" id="ARBA00022670"/>
    </source>
</evidence>
<organism evidence="18 19">
    <name type="scientific">Devosia enhydra</name>
    <dbReference type="NCBI Taxonomy" id="665118"/>
    <lineage>
        <taxon>Bacteria</taxon>
        <taxon>Pseudomonadati</taxon>
        <taxon>Pseudomonadota</taxon>
        <taxon>Alphaproteobacteria</taxon>
        <taxon>Hyphomicrobiales</taxon>
        <taxon>Devosiaceae</taxon>
        <taxon>Devosia</taxon>
    </lineage>
</organism>
<feature type="active site" description="Charge relay system" evidence="14">
    <location>
        <position position="261"/>
    </location>
</feature>
<evidence type="ECO:0000256" key="16">
    <source>
        <dbReference type="SAM" id="MobiDB-lite"/>
    </source>
</evidence>
<dbReference type="Proteomes" id="UP000183447">
    <property type="component" value="Unassembled WGS sequence"/>
</dbReference>
<evidence type="ECO:0000256" key="7">
    <source>
        <dbReference type="ARBA" id="ARBA00022729"/>
    </source>
</evidence>
<dbReference type="OrthoDB" id="7358927at2"/>
<evidence type="ECO:0000313" key="18">
    <source>
        <dbReference type="EMBL" id="SFZ85855.1"/>
    </source>
</evidence>
<dbReference type="InterPro" id="IPR001940">
    <property type="entry name" value="Peptidase_S1C"/>
</dbReference>
<dbReference type="PRINTS" id="PR00834">
    <property type="entry name" value="PROTEASES2C"/>
</dbReference>
<keyword evidence="11" id="KW-0720">Serine protease</keyword>
<reference evidence="18 19" key="1">
    <citation type="submission" date="2016-11" db="EMBL/GenBank/DDBJ databases">
        <authorList>
            <person name="Jaros S."/>
            <person name="Januszkiewicz K."/>
            <person name="Wedrychowicz H."/>
        </authorList>
    </citation>
    <scope>NUCLEOTIDE SEQUENCE [LARGE SCALE GENOMIC DNA]</scope>
    <source>
        <strain evidence="18 19">ATCC 23634</strain>
    </source>
</reference>
<proteinExistence type="inferred from homology"/>
<feature type="active site" description="Charge relay system" evidence="14">
    <location>
        <position position="188"/>
    </location>
</feature>
<dbReference type="InterPro" id="IPR011782">
    <property type="entry name" value="Pept_S1C_Do"/>
</dbReference>
<keyword evidence="8" id="KW-0677">Repeat</keyword>
<dbReference type="InterPro" id="IPR009003">
    <property type="entry name" value="Peptidase_S1_PA"/>
</dbReference>
<feature type="region of interest" description="Disordered" evidence="16">
    <location>
        <begin position="411"/>
        <end position="433"/>
    </location>
</feature>
<dbReference type="GO" id="GO:0006508">
    <property type="term" value="P:proteolysis"/>
    <property type="evidence" value="ECO:0007669"/>
    <property type="project" value="UniProtKB-KW"/>
</dbReference>
<dbReference type="GO" id="GO:0004252">
    <property type="term" value="F:serine-type endopeptidase activity"/>
    <property type="evidence" value="ECO:0007669"/>
    <property type="project" value="InterPro"/>
</dbReference>
<feature type="compositionally biased region" description="Acidic residues" evidence="16">
    <location>
        <begin position="411"/>
        <end position="424"/>
    </location>
</feature>